<dbReference type="GO" id="GO:0016887">
    <property type="term" value="F:ATP hydrolysis activity"/>
    <property type="evidence" value="ECO:0007669"/>
    <property type="project" value="InterPro"/>
</dbReference>
<dbReference type="CDD" id="cd03224">
    <property type="entry name" value="ABC_TM1139_LivF_branched"/>
    <property type="match status" value="1"/>
</dbReference>
<keyword evidence="8" id="KW-1185">Reference proteome</keyword>
<evidence type="ECO:0000256" key="2">
    <source>
        <dbReference type="ARBA" id="ARBA00022448"/>
    </source>
</evidence>
<dbReference type="InterPro" id="IPR027417">
    <property type="entry name" value="P-loop_NTPase"/>
</dbReference>
<dbReference type="InterPro" id="IPR052156">
    <property type="entry name" value="BCAA_Transport_ATP-bd_LivF"/>
</dbReference>
<dbReference type="SUPFAM" id="SSF52540">
    <property type="entry name" value="P-loop containing nucleoside triphosphate hydrolases"/>
    <property type="match status" value="1"/>
</dbReference>
<dbReference type="EMBL" id="AP014924">
    <property type="protein sequence ID" value="BAS26062.1"/>
    <property type="molecule type" value="Genomic_DNA"/>
</dbReference>
<keyword evidence="5" id="KW-0029">Amino-acid transport</keyword>
<dbReference type="Gene3D" id="3.40.50.300">
    <property type="entry name" value="P-loop containing nucleotide triphosphate hydrolases"/>
    <property type="match status" value="1"/>
</dbReference>
<reference evidence="8" key="1">
    <citation type="submission" date="2015-07" db="EMBL/GenBank/DDBJ databases">
        <title>Complete genome sequence and phylogenetic analysis of Limnochorda pilosa.</title>
        <authorList>
            <person name="Watanabe M."/>
            <person name="Kojima H."/>
            <person name="Fukui M."/>
        </authorList>
    </citation>
    <scope>NUCLEOTIDE SEQUENCE [LARGE SCALE GENOMIC DNA]</scope>
    <source>
        <strain evidence="8">HC45</strain>
    </source>
</reference>
<dbReference type="InterPro" id="IPR017871">
    <property type="entry name" value="ABC_transporter-like_CS"/>
</dbReference>
<accession>A0A0K2SG94</accession>
<dbReference type="KEGG" id="lpil:LIP_0205"/>
<dbReference type="InterPro" id="IPR003593">
    <property type="entry name" value="AAA+_ATPase"/>
</dbReference>
<evidence type="ECO:0000256" key="5">
    <source>
        <dbReference type="ARBA" id="ARBA00022970"/>
    </source>
</evidence>
<dbReference type="GO" id="GO:0015658">
    <property type="term" value="F:branched-chain amino acid transmembrane transporter activity"/>
    <property type="evidence" value="ECO:0007669"/>
    <property type="project" value="TreeGrafter"/>
</dbReference>
<sequence length="249" mass="26669">MNPAQPVPPAGAASLMRVEAVHGGYGQLDVLHGVNFRMAPGELVCIIGPNGAGKSTLLKAMVGLVRIRSGRVLLEDREITGLPPAQAVRLGICYVPQTGNVFPSLTVEENLEMGAYVVRDQSLEARKDRVFALFETLKEKRRHRAGALSGGQQQMVAIGRALMLDPRVLLLDEPTAGLSPLYTSMILERVRAINGQGVGVCLVEQNARAGLEIAHRGYVFTQGTERLEAPAERLLTDPGVGRLFLGGAS</sequence>
<dbReference type="STRING" id="1555112.LIP_0205"/>
<evidence type="ECO:0000256" key="4">
    <source>
        <dbReference type="ARBA" id="ARBA00022840"/>
    </source>
</evidence>
<keyword evidence="4 7" id="KW-0067">ATP-binding</keyword>
<dbReference type="GO" id="GO:0015807">
    <property type="term" value="P:L-amino acid transport"/>
    <property type="evidence" value="ECO:0007669"/>
    <property type="project" value="TreeGrafter"/>
</dbReference>
<evidence type="ECO:0000259" key="6">
    <source>
        <dbReference type="PROSITE" id="PS50893"/>
    </source>
</evidence>
<gene>
    <name evidence="7" type="ORF">LIP_0205</name>
</gene>
<dbReference type="PANTHER" id="PTHR43820">
    <property type="entry name" value="HIGH-AFFINITY BRANCHED-CHAIN AMINO ACID TRANSPORT ATP-BINDING PROTEIN LIVF"/>
    <property type="match status" value="1"/>
</dbReference>
<proteinExistence type="inferred from homology"/>
<dbReference type="Pfam" id="PF00005">
    <property type="entry name" value="ABC_tran"/>
    <property type="match status" value="1"/>
</dbReference>
<evidence type="ECO:0000256" key="3">
    <source>
        <dbReference type="ARBA" id="ARBA00022741"/>
    </source>
</evidence>
<dbReference type="PROSITE" id="PS50893">
    <property type="entry name" value="ABC_TRANSPORTER_2"/>
    <property type="match status" value="1"/>
</dbReference>
<evidence type="ECO:0000313" key="8">
    <source>
        <dbReference type="Proteomes" id="UP000065807"/>
    </source>
</evidence>
<dbReference type="PANTHER" id="PTHR43820:SF4">
    <property type="entry name" value="HIGH-AFFINITY BRANCHED-CHAIN AMINO ACID TRANSPORT ATP-BINDING PROTEIN LIVF"/>
    <property type="match status" value="1"/>
</dbReference>
<evidence type="ECO:0000313" key="7">
    <source>
        <dbReference type="EMBL" id="BAS26062.1"/>
    </source>
</evidence>
<reference evidence="8" key="2">
    <citation type="journal article" date="2016" name="Int. J. Syst. Evol. Microbiol.">
        <title>Complete genome sequence and cell structure of Limnochorda pilosa, a Gram-negative spore-former within the phylum Firmicutes.</title>
        <authorList>
            <person name="Watanabe M."/>
            <person name="Kojima H."/>
            <person name="Fukui M."/>
        </authorList>
    </citation>
    <scope>NUCLEOTIDE SEQUENCE [LARGE SCALE GENOMIC DNA]</scope>
    <source>
        <strain evidence="8">HC45</strain>
    </source>
</reference>
<dbReference type="Proteomes" id="UP000065807">
    <property type="component" value="Chromosome"/>
</dbReference>
<dbReference type="GO" id="GO:0005524">
    <property type="term" value="F:ATP binding"/>
    <property type="evidence" value="ECO:0007669"/>
    <property type="project" value="UniProtKB-KW"/>
</dbReference>
<protein>
    <submittedName>
        <fullName evidence="7">Branched-chain amino acid ABC transporter ATP-binding protein</fullName>
    </submittedName>
</protein>
<dbReference type="PROSITE" id="PS00211">
    <property type="entry name" value="ABC_TRANSPORTER_1"/>
    <property type="match status" value="1"/>
</dbReference>
<comment type="similarity">
    <text evidence="1">Belongs to the ABC transporter superfamily.</text>
</comment>
<feature type="domain" description="ABC transporter" evidence="6">
    <location>
        <begin position="16"/>
        <end position="247"/>
    </location>
</feature>
<dbReference type="InterPro" id="IPR003439">
    <property type="entry name" value="ABC_transporter-like_ATP-bd"/>
</dbReference>
<dbReference type="AlphaFoldDB" id="A0A0K2SG94"/>
<keyword evidence="2" id="KW-0813">Transport</keyword>
<dbReference type="SMART" id="SM00382">
    <property type="entry name" value="AAA"/>
    <property type="match status" value="1"/>
</dbReference>
<evidence type="ECO:0000256" key="1">
    <source>
        <dbReference type="ARBA" id="ARBA00005417"/>
    </source>
</evidence>
<organism evidence="7 8">
    <name type="scientific">Limnochorda pilosa</name>
    <dbReference type="NCBI Taxonomy" id="1555112"/>
    <lineage>
        <taxon>Bacteria</taxon>
        <taxon>Bacillati</taxon>
        <taxon>Bacillota</taxon>
        <taxon>Limnochordia</taxon>
        <taxon>Limnochordales</taxon>
        <taxon>Limnochordaceae</taxon>
        <taxon>Limnochorda</taxon>
    </lineage>
</organism>
<keyword evidence="3" id="KW-0547">Nucleotide-binding</keyword>
<name>A0A0K2SG94_LIMPI</name>
<dbReference type="PATRIC" id="fig|1555112.3.peg.211"/>